<reference evidence="1 2" key="1">
    <citation type="submission" date="2015-12" db="EMBL/GenBank/DDBJ databases">
        <title>Dictyostelia acquired genes for synthesis and detection of signals that induce cell-type specialization by lateral gene transfer from prokaryotes.</title>
        <authorList>
            <person name="Gloeckner G."/>
            <person name="Schaap P."/>
        </authorList>
    </citation>
    <scope>NUCLEOTIDE SEQUENCE [LARGE SCALE GENOMIC DNA]</scope>
    <source>
        <strain evidence="1 2">TK</strain>
    </source>
</reference>
<dbReference type="STRING" id="361077.A0A151Z4Q6"/>
<sequence length="797" mass="89890">MNSPESNSSLASSNGNIITTPANGSVTAASSTLNQNSILVELCDSKCSSAYLQSKLSTTFDSVKASLKEATDKKNSSKIYTCLQNLTYYKVDKDFLDMLVTIITISDEKKTLRLAYYFLNEISQFKHLFNTGSAEIKNLINIFSKEQLHKDISRKVISLKTTATVAPNDVLIDANILEVISGILRKVGEDVDKTQKKKGFFSRGTNDLGRERSLLQYACFVACRNRFKNSPSLFMPIIEGIKCSDPVGARHSISLTFDYAVEKPSTVSESTKRFLPLLKANKGKEAVNLQDSFARRNFIKLAGHLAAANVPESKDFFQHICQSVQDNHYAVSFWAIQTLIKFPWSKLEQAIIEPIILDNDTPNHFDILPNQISLVTGICNKIKIALTTHTSSTTTTSQSNPIIHLACKLVALLSESYVKSAYPKDNKTQLPIIGDWLDLDNIPTTTTIVIPTIIQQQQQQQQLQQQPNNRDKDSKDQNPFSSLTSIIMSCLTISPSISIRIQALKALVWLCPLDLKQCQMYRETFKNLLLDPYHPGFLFKELYMEMYKRVIATPVLSPMILSLIYDWIDIVPPKVDTNLICQTLRVIIDFGLEAKEKVLATLFKILDRSVHPDFRVVNLEILKDLIRFLGDVANVLTFESQSLYPTVSSSTALKSLEISNQSLNSIIQRLEQYAIYNPWQLRMESVDALGKIAFQSSTSVRIHIYNFLSSIPNESHGWTCVKSNTSLICNILDQLLTKRTKFLTNLKSSPTLTEQQSKELSQDHHNLLLQISIFFEQLPNDFLPFGFESKLFINKQK</sequence>
<evidence type="ECO:0000313" key="2">
    <source>
        <dbReference type="Proteomes" id="UP000076078"/>
    </source>
</evidence>
<protein>
    <submittedName>
        <fullName evidence="1">Uncharacterized protein</fullName>
    </submittedName>
</protein>
<keyword evidence="2" id="KW-1185">Reference proteome</keyword>
<dbReference type="AlphaFoldDB" id="A0A151Z4Q6"/>
<accession>A0A151Z4Q6</accession>
<dbReference type="OrthoDB" id="16191at2759"/>
<evidence type="ECO:0000313" key="1">
    <source>
        <dbReference type="EMBL" id="KYQ88952.1"/>
    </source>
</evidence>
<organism evidence="1 2">
    <name type="scientific">Tieghemostelium lacteum</name>
    <name type="common">Slime mold</name>
    <name type="synonym">Dictyostelium lacteum</name>
    <dbReference type="NCBI Taxonomy" id="361077"/>
    <lineage>
        <taxon>Eukaryota</taxon>
        <taxon>Amoebozoa</taxon>
        <taxon>Evosea</taxon>
        <taxon>Eumycetozoa</taxon>
        <taxon>Dictyostelia</taxon>
        <taxon>Dictyosteliales</taxon>
        <taxon>Raperosteliaceae</taxon>
        <taxon>Tieghemostelium</taxon>
    </lineage>
</organism>
<dbReference type="PANTHER" id="PTHR48151:SF3">
    <property type="entry name" value="SH3 DOMAIN-CONTAINING PROTEIN"/>
    <property type="match status" value="1"/>
</dbReference>
<dbReference type="EMBL" id="LODT01000046">
    <property type="protein sequence ID" value="KYQ88952.1"/>
    <property type="molecule type" value="Genomic_DNA"/>
</dbReference>
<proteinExistence type="predicted"/>
<name>A0A151Z4Q6_TIELA</name>
<dbReference type="OMA" id="EDDVWEN"/>
<dbReference type="InParanoid" id="A0A151Z4Q6"/>
<dbReference type="InterPro" id="IPR053296">
    <property type="entry name" value="TSET_member_tstB"/>
</dbReference>
<dbReference type="InterPro" id="IPR016024">
    <property type="entry name" value="ARM-type_fold"/>
</dbReference>
<gene>
    <name evidence="1" type="ORF">DLAC_10541</name>
</gene>
<dbReference type="SUPFAM" id="SSF48371">
    <property type="entry name" value="ARM repeat"/>
    <property type="match status" value="1"/>
</dbReference>
<dbReference type="PANTHER" id="PTHR48151">
    <property type="entry name" value="SH3 DOMAIN-CONTAINING PROTEIN"/>
    <property type="match status" value="1"/>
</dbReference>
<dbReference type="Proteomes" id="UP000076078">
    <property type="component" value="Unassembled WGS sequence"/>
</dbReference>
<comment type="caution">
    <text evidence="1">The sequence shown here is derived from an EMBL/GenBank/DDBJ whole genome shotgun (WGS) entry which is preliminary data.</text>
</comment>